<keyword evidence="1" id="KW-0812">Transmembrane</keyword>
<feature type="transmembrane region" description="Helical" evidence="1">
    <location>
        <begin position="83"/>
        <end position="103"/>
    </location>
</feature>
<dbReference type="Proteomes" id="UP000233332">
    <property type="component" value="Unassembled WGS sequence"/>
</dbReference>
<feature type="transmembrane region" description="Helical" evidence="1">
    <location>
        <begin position="33"/>
        <end position="51"/>
    </location>
</feature>
<feature type="transmembrane region" description="Helical" evidence="1">
    <location>
        <begin position="220"/>
        <end position="242"/>
    </location>
</feature>
<feature type="transmembrane region" description="Helical" evidence="1">
    <location>
        <begin position="115"/>
        <end position="135"/>
    </location>
</feature>
<keyword evidence="1" id="KW-1133">Transmembrane helix</keyword>
<keyword evidence="3" id="KW-1185">Reference proteome</keyword>
<keyword evidence="1" id="KW-0472">Membrane</keyword>
<feature type="transmembrane region" description="Helical" evidence="1">
    <location>
        <begin position="6"/>
        <end position="24"/>
    </location>
</feature>
<evidence type="ECO:0000256" key="1">
    <source>
        <dbReference type="SAM" id="Phobius"/>
    </source>
</evidence>
<protein>
    <recommendedName>
        <fullName evidence="4">O-antigen polymerase</fullName>
    </recommendedName>
</protein>
<name>A0A2N3L6W8_9PROT</name>
<dbReference type="AlphaFoldDB" id="A0A2N3L6W8"/>
<feature type="transmembrane region" description="Helical" evidence="1">
    <location>
        <begin position="184"/>
        <end position="213"/>
    </location>
</feature>
<evidence type="ECO:0000313" key="3">
    <source>
        <dbReference type="Proteomes" id="UP000233332"/>
    </source>
</evidence>
<comment type="caution">
    <text evidence="2">The sequence shown here is derived from an EMBL/GenBank/DDBJ whole genome shotgun (WGS) entry which is preliminary data.</text>
</comment>
<proteinExistence type="predicted"/>
<gene>
    <name evidence="2" type="ORF">COO92_12490</name>
</gene>
<evidence type="ECO:0000313" key="2">
    <source>
        <dbReference type="EMBL" id="PKR58538.1"/>
    </source>
</evidence>
<dbReference type="RefSeq" id="WP_101302519.1">
    <property type="nucleotide sequence ID" value="NZ_NXGX01000004.1"/>
</dbReference>
<feature type="transmembrane region" description="Helical" evidence="1">
    <location>
        <begin position="327"/>
        <end position="348"/>
    </location>
</feature>
<evidence type="ECO:0008006" key="4">
    <source>
        <dbReference type="Google" id="ProtNLM"/>
    </source>
</evidence>
<reference evidence="2 3" key="1">
    <citation type="submission" date="2017-09" db="EMBL/GenBank/DDBJ databases">
        <title>Biodiversity and function of Thalassospira species in the particle-attached aromatic-hydrocarbon-degrading consortia from the surface seawater of the China South Sea.</title>
        <authorList>
            <person name="Dong C."/>
            <person name="Lai Q."/>
            <person name="Shao Z."/>
        </authorList>
    </citation>
    <scope>NUCLEOTIDE SEQUENCE [LARGE SCALE GENOMIC DNA]</scope>
    <source>
        <strain evidence="2 3">139Z-12</strain>
    </source>
</reference>
<dbReference type="EMBL" id="NXGX01000004">
    <property type="protein sequence ID" value="PKR58538.1"/>
    <property type="molecule type" value="Genomic_DNA"/>
</dbReference>
<feature type="transmembrane region" description="Helical" evidence="1">
    <location>
        <begin position="57"/>
        <end position="76"/>
    </location>
</feature>
<accession>A0A2N3L6W8</accession>
<feature type="transmembrane region" description="Helical" evidence="1">
    <location>
        <begin position="357"/>
        <end position="374"/>
    </location>
</feature>
<organism evidence="2 3">
    <name type="scientific">Thalassospira lohafexi</name>
    <dbReference type="NCBI Taxonomy" id="744227"/>
    <lineage>
        <taxon>Bacteria</taxon>
        <taxon>Pseudomonadati</taxon>
        <taxon>Pseudomonadota</taxon>
        <taxon>Alphaproteobacteria</taxon>
        <taxon>Rhodospirillales</taxon>
        <taxon>Thalassospiraceae</taxon>
        <taxon>Thalassospira</taxon>
    </lineage>
</organism>
<sequence>MLSEKIYAFIGSLVVASTIFLWAIEIGPDNYDVGLNVIISVIALIIYFPYIIKKLDIFPFVFSASIVVYQITWTMINGFDVRSTLTCICFVFYFYGVFYSVLFCLKDKFLTFKELVIPFLTAQICLQALQIFDVFSLHGFYTVRMYIFGSIGGTGFYGEGSHVALSLVPLMFLKDNRGSHFNLYSILVASSLLLGISSTAVLGILLICVLFMLRSQSWERIAIVTSVIICVLAAEIVVWRLFDVVPITPLASRIWGFFQILGGDLSPRVSLSSLVYVNGVDMAWSGLKDIIGSGLGHFNIYFADSIARTAIYKIIHGPLNKDDGSVVLLKMIGELGVLGLAIVVYFILSSLAIINKYGDSILSVFASFLIMAAIRSAGYFHGPYILSFALVGVLWQMGKLPRMPFRRQTDINNTMSHP</sequence>